<keyword evidence="3" id="KW-1185">Reference proteome</keyword>
<dbReference type="EMBL" id="JAJFAZ020000001">
    <property type="protein sequence ID" value="KAI5347974.1"/>
    <property type="molecule type" value="Genomic_DNA"/>
</dbReference>
<evidence type="ECO:0000256" key="1">
    <source>
        <dbReference type="SAM" id="MobiDB-lite"/>
    </source>
</evidence>
<feature type="compositionally biased region" description="Acidic residues" evidence="1">
    <location>
        <begin position="88"/>
        <end position="98"/>
    </location>
</feature>
<proteinExistence type="predicted"/>
<gene>
    <name evidence="2" type="ORF">L3X38_000861</name>
</gene>
<name>A0AAD4WSH0_PRUDU</name>
<dbReference type="AlphaFoldDB" id="A0AAD4WSH0"/>
<protein>
    <submittedName>
        <fullName evidence="2">Uncharacterized protein</fullName>
    </submittedName>
</protein>
<accession>A0AAD4WSH0</accession>
<dbReference type="Proteomes" id="UP001054821">
    <property type="component" value="Chromosome 1"/>
</dbReference>
<feature type="region of interest" description="Disordered" evidence="1">
    <location>
        <begin position="40"/>
        <end position="98"/>
    </location>
</feature>
<evidence type="ECO:0000313" key="3">
    <source>
        <dbReference type="Proteomes" id="UP001054821"/>
    </source>
</evidence>
<sequence length="98" mass="11256">MGSNIFISEMQCKNAATHTLSSQIFAGSTWDMKIRHGCKKKEEERRRRELEEGKEKFIQGTRENRQPPKGNSVFLASWTRDVTGSNENPEEEEVPSKV</sequence>
<organism evidence="2 3">
    <name type="scientific">Prunus dulcis</name>
    <name type="common">Almond</name>
    <name type="synonym">Amygdalus dulcis</name>
    <dbReference type="NCBI Taxonomy" id="3755"/>
    <lineage>
        <taxon>Eukaryota</taxon>
        <taxon>Viridiplantae</taxon>
        <taxon>Streptophyta</taxon>
        <taxon>Embryophyta</taxon>
        <taxon>Tracheophyta</taxon>
        <taxon>Spermatophyta</taxon>
        <taxon>Magnoliopsida</taxon>
        <taxon>eudicotyledons</taxon>
        <taxon>Gunneridae</taxon>
        <taxon>Pentapetalae</taxon>
        <taxon>rosids</taxon>
        <taxon>fabids</taxon>
        <taxon>Rosales</taxon>
        <taxon>Rosaceae</taxon>
        <taxon>Amygdaloideae</taxon>
        <taxon>Amygdaleae</taxon>
        <taxon>Prunus</taxon>
    </lineage>
</organism>
<comment type="caution">
    <text evidence="2">The sequence shown here is derived from an EMBL/GenBank/DDBJ whole genome shotgun (WGS) entry which is preliminary data.</text>
</comment>
<feature type="compositionally biased region" description="Basic and acidic residues" evidence="1">
    <location>
        <begin position="40"/>
        <end position="66"/>
    </location>
</feature>
<reference evidence="2 3" key="1">
    <citation type="journal article" date="2022" name="G3 (Bethesda)">
        <title>Whole-genome sequence and methylome profiling of the almond [Prunus dulcis (Mill.) D.A. Webb] cultivar 'Nonpareil'.</title>
        <authorList>
            <person name="D'Amico-Willman K.M."/>
            <person name="Ouma W.Z."/>
            <person name="Meulia T."/>
            <person name="Sideli G.M."/>
            <person name="Gradziel T.M."/>
            <person name="Fresnedo-Ramirez J."/>
        </authorList>
    </citation>
    <scope>NUCLEOTIDE SEQUENCE [LARGE SCALE GENOMIC DNA]</scope>
    <source>
        <strain evidence="2">Clone GOH B32 T37-40</strain>
    </source>
</reference>
<evidence type="ECO:0000313" key="2">
    <source>
        <dbReference type="EMBL" id="KAI5347974.1"/>
    </source>
</evidence>